<dbReference type="Proteomes" id="UP000321181">
    <property type="component" value="Unassembled WGS sequence"/>
</dbReference>
<dbReference type="Pfam" id="PF04237">
    <property type="entry name" value="YjbR"/>
    <property type="match status" value="1"/>
</dbReference>
<keyword evidence="2" id="KW-1185">Reference proteome</keyword>
<evidence type="ECO:0000313" key="2">
    <source>
        <dbReference type="Proteomes" id="UP000321181"/>
    </source>
</evidence>
<accession>A0A512DCR3</accession>
<sequence length="135" mass="14964">MATWDDVRAIADALPEVSETPERTWRVRGRAFVLERPLRVADRAHLGDLAPVDPPMAIHVADLGVKEALLGAEPDVYFTTPHFDGYAAVLARLDALGTDELREVVVDSWLCRAPRRLARAWLAEHPSPDDGYAAR</sequence>
<gene>
    <name evidence="1" type="ORF">CAE01nite_19780</name>
</gene>
<dbReference type="InterPro" id="IPR058532">
    <property type="entry name" value="YjbR/MT2646/Rv2570-like"/>
</dbReference>
<reference evidence="1 2" key="1">
    <citation type="submission" date="2019-07" db="EMBL/GenBank/DDBJ databases">
        <title>Whole genome shotgun sequence of Cellulomonas aerilata NBRC 106308.</title>
        <authorList>
            <person name="Hosoyama A."/>
            <person name="Uohara A."/>
            <person name="Ohji S."/>
            <person name="Ichikawa N."/>
        </authorList>
    </citation>
    <scope>NUCLEOTIDE SEQUENCE [LARGE SCALE GENOMIC DNA]</scope>
    <source>
        <strain evidence="1 2">NBRC 106308</strain>
    </source>
</reference>
<evidence type="ECO:0000313" key="1">
    <source>
        <dbReference type="EMBL" id="GEO34253.1"/>
    </source>
</evidence>
<proteinExistence type="predicted"/>
<organism evidence="1 2">
    <name type="scientific">Cellulomonas aerilata</name>
    <dbReference type="NCBI Taxonomy" id="515326"/>
    <lineage>
        <taxon>Bacteria</taxon>
        <taxon>Bacillati</taxon>
        <taxon>Actinomycetota</taxon>
        <taxon>Actinomycetes</taxon>
        <taxon>Micrococcales</taxon>
        <taxon>Cellulomonadaceae</taxon>
        <taxon>Cellulomonas</taxon>
    </lineage>
</organism>
<comment type="caution">
    <text evidence="1">The sequence shown here is derived from an EMBL/GenBank/DDBJ whole genome shotgun (WGS) entry which is preliminary data.</text>
</comment>
<dbReference type="EMBL" id="BJYY01000013">
    <property type="protein sequence ID" value="GEO34253.1"/>
    <property type="molecule type" value="Genomic_DNA"/>
</dbReference>
<name>A0A512DCR3_9CELL</name>
<protein>
    <recommendedName>
        <fullName evidence="3">MmcQ/YjbR family DNA-binding protein</fullName>
    </recommendedName>
</protein>
<dbReference type="AlphaFoldDB" id="A0A512DCR3"/>
<dbReference type="RefSeq" id="WP_146903472.1">
    <property type="nucleotide sequence ID" value="NZ_BAAARM010000003.1"/>
</dbReference>
<dbReference type="OrthoDB" id="954305at2"/>
<evidence type="ECO:0008006" key="3">
    <source>
        <dbReference type="Google" id="ProtNLM"/>
    </source>
</evidence>